<evidence type="ECO:0000259" key="1">
    <source>
        <dbReference type="Pfam" id="PF01624"/>
    </source>
</evidence>
<evidence type="ECO:0000259" key="2">
    <source>
        <dbReference type="Pfam" id="PF05188"/>
    </source>
</evidence>
<dbReference type="InterPro" id="IPR007860">
    <property type="entry name" value="DNA_mmatch_repair_MutS_con_dom"/>
</dbReference>
<dbReference type="GO" id="GO:0005524">
    <property type="term" value="F:ATP binding"/>
    <property type="evidence" value="ECO:0007669"/>
    <property type="project" value="InterPro"/>
</dbReference>
<dbReference type="AlphaFoldDB" id="D5RLE0"/>
<dbReference type="InterPro" id="IPR007695">
    <property type="entry name" value="DNA_mismatch_repair_MutS-lik_N"/>
</dbReference>
<dbReference type="Gene3D" id="3.30.420.110">
    <property type="entry name" value="MutS, connector domain"/>
    <property type="match status" value="1"/>
</dbReference>
<protein>
    <submittedName>
        <fullName evidence="3">MutS domain I protein</fullName>
    </submittedName>
</protein>
<dbReference type="InterPro" id="IPR016151">
    <property type="entry name" value="DNA_mismatch_repair_MutS_N"/>
</dbReference>
<name>D5RLE0_9PROT</name>
<dbReference type="GO" id="GO:0030983">
    <property type="term" value="F:mismatched DNA binding"/>
    <property type="evidence" value="ECO:0007669"/>
    <property type="project" value="InterPro"/>
</dbReference>
<feature type="domain" description="DNA mismatch repair protein MutS-like N-terminal" evidence="1">
    <location>
        <begin position="13"/>
        <end position="128"/>
    </location>
</feature>
<feature type="non-terminal residue" evidence="3">
    <location>
        <position position="256"/>
    </location>
</feature>
<gene>
    <name evidence="3" type="primary">mutS2</name>
    <name evidence="3" type="ORF">HMPREF0731_1901</name>
</gene>
<evidence type="ECO:0000313" key="3">
    <source>
        <dbReference type="EMBL" id="EFH11877.1"/>
    </source>
</evidence>
<dbReference type="SUPFAM" id="SSF55271">
    <property type="entry name" value="DNA repair protein MutS, domain I"/>
    <property type="match status" value="1"/>
</dbReference>
<comment type="caution">
    <text evidence="3">The sequence shown here is derived from an EMBL/GenBank/DDBJ whole genome shotgun (WGS) entry which is preliminary data.</text>
</comment>
<proteinExistence type="predicted"/>
<dbReference type="GO" id="GO:0006298">
    <property type="term" value="P:mismatch repair"/>
    <property type="evidence" value="ECO:0007669"/>
    <property type="project" value="InterPro"/>
</dbReference>
<dbReference type="EMBL" id="ADVL01000310">
    <property type="protein sequence ID" value="EFH11877.1"/>
    <property type="molecule type" value="Genomic_DNA"/>
</dbReference>
<keyword evidence="4" id="KW-1185">Reference proteome</keyword>
<dbReference type="HOGENOM" id="CLU_002472_9_2_5"/>
<dbReference type="Pfam" id="PF05188">
    <property type="entry name" value="MutS_II"/>
    <property type="match status" value="1"/>
</dbReference>
<dbReference type="SUPFAM" id="SSF53150">
    <property type="entry name" value="DNA repair protein MutS, domain II"/>
    <property type="match status" value="1"/>
</dbReference>
<evidence type="ECO:0000313" key="4">
    <source>
        <dbReference type="Proteomes" id="UP000005324"/>
    </source>
</evidence>
<dbReference type="Pfam" id="PF01624">
    <property type="entry name" value="MutS_I"/>
    <property type="match status" value="1"/>
</dbReference>
<accession>D5RLE0</accession>
<sequence length="256" mass="27562">MSRPVLPSAEGATPALAQWFAAKAAHPDALVFFRMGDFFELFFDDAVRAGDALGLAVSHRGEHQGRPVPMAGVPVHALENYLARLIRAGFRVALCDQRETPEQAKARRAPTIRREVVRLVTPGTLTEDALLDGARPAWLLALAQGEGEWGAAWIDLSTGAFATETLPEAEIASLLARIDPAEILLPPALLAQPALAPWRDRLVERDAPRDPARRLAEFYGVAGLDGFGRFTAAELAACGLALDYVRATQGEAAPRL</sequence>
<reference evidence="3 4" key="1">
    <citation type="submission" date="2010-04" db="EMBL/GenBank/DDBJ databases">
        <authorList>
            <person name="Qin X."/>
            <person name="Bachman B."/>
            <person name="Battles P."/>
            <person name="Bell A."/>
            <person name="Bess C."/>
            <person name="Bickham C."/>
            <person name="Chaboub L."/>
            <person name="Chen D."/>
            <person name="Coyle M."/>
            <person name="Deiros D.R."/>
            <person name="Dinh H."/>
            <person name="Forbes L."/>
            <person name="Fowler G."/>
            <person name="Francisco L."/>
            <person name="Fu Q."/>
            <person name="Gubbala S."/>
            <person name="Hale W."/>
            <person name="Han Y."/>
            <person name="Hemphill L."/>
            <person name="Highlander S.K."/>
            <person name="Hirani K."/>
            <person name="Hogues M."/>
            <person name="Jackson L."/>
            <person name="Jakkamsetti A."/>
            <person name="Javaid M."/>
            <person name="Jiang H."/>
            <person name="Korchina V."/>
            <person name="Kovar C."/>
            <person name="Lara F."/>
            <person name="Lee S."/>
            <person name="Mata R."/>
            <person name="Mathew T."/>
            <person name="Moen C."/>
            <person name="Morales K."/>
            <person name="Munidasa M."/>
            <person name="Nazareth L."/>
            <person name="Ngo R."/>
            <person name="Nguyen L."/>
            <person name="Okwuonu G."/>
            <person name="Ongeri F."/>
            <person name="Patil S."/>
            <person name="Petrosino J."/>
            <person name="Pham C."/>
            <person name="Pham P."/>
            <person name="Pu L.-L."/>
            <person name="Puazo M."/>
            <person name="Raj R."/>
            <person name="Reid J."/>
            <person name="Rouhana J."/>
            <person name="Saada N."/>
            <person name="Shang Y."/>
            <person name="Simmons D."/>
            <person name="Thornton R."/>
            <person name="Warren J."/>
            <person name="Weissenberger G."/>
            <person name="Zhang J."/>
            <person name="Zhang L."/>
            <person name="Zhou C."/>
            <person name="Zhu D."/>
            <person name="Muzny D."/>
            <person name="Worley K."/>
            <person name="Gibbs R."/>
        </authorList>
    </citation>
    <scope>NUCLEOTIDE SEQUENCE [LARGE SCALE GENOMIC DNA]</scope>
    <source>
        <strain evidence="3 4">ATCC 49957</strain>
    </source>
</reference>
<dbReference type="InterPro" id="IPR036678">
    <property type="entry name" value="MutS_con_dom_sf"/>
</dbReference>
<dbReference type="Proteomes" id="UP000005324">
    <property type="component" value="Unassembled WGS sequence"/>
</dbReference>
<dbReference type="Gene3D" id="3.40.1170.10">
    <property type="entry name" value="DNA repair protein MutS, domain I"/>
    <property type="match status" value="1"/>
</dbReference>
<organism evidence="3 4">
    <name type="scientific">Pseudoroseomonas cervicalis ATCC 49957</name>
    <dbReference type="NCBI Taxonomy" id="525371"/>
    <lineage>
        <taxon>Bacteria</taxon>
        <taxon>Pseudomonadati</taxon>
        <taxon>Pseudomonadota</taxon>
        <taxon>Alphaproteobacteria</taxon>
        <taxon>Acetobacterales</taxon>
        <taxon>Roseomonadaceae</taxon>
        <taxon>Roseomonas</taxon>
    </lineage>
</organism>
<feature type="domain" description="DNA mismatch repair protein MutS connector" evidence="2">
    <location>
        <begin position="139"/>
        <end position="253"/>
    </location>
</feature>